<evidence type="ECO:0008006" key="3">
    <source>
        <dbReference type="Google" id="ProtNLM"/>
    </source>
</evidence>
<comment type="caution">
    <text evidence="1">The sequence shown here is derived from an EMBL/GenBank/DDBJ whole genome shotgun (WGS) entry which is preliminary data.</text>
</comment>
<sequence length="796" mass="90122">MFVYQQNGMQYLPLEYIAELLHLPIQVDIDTLSANGWFIEESHLVDISQDLMVFRNISDNCDKSETIVYHDSWDLYIESRVLEQLLGLAVSFDSARQKFDIQASKHIPLTLLLERQKRFELFNAQKKNNQSRPVKKISKEYALLGDLAVNADIGVRTQSLNDIKHTEADAFLQTRADLLGHNTYAAYSQSASGSSFNAYLERELQEQWVNFYRIGNVDSHSLSLVSDSVLGVGAIVSAGSTFTGDLRSIVVEGELDPDWDVELYRNNTLVGVQRVKSDGQYRFADVPYYIGLNQYQLRFYGPNGEIRTESFSKLLDSSLLEKGNVGVNFGAMARELDDLKQYYADVNWALADDMTVGLALVQQQNTLKEWQFLPRLSVNFVGDSQLVQLNYVNSPTGYATSVAIQGSQSELDWQAEWQKYSNYSTWDNIDGRIDQEALINISGSLDGSTLNWGFGARWQAVNLGSDNTQANFLLSSQFNALSLSNDLRWSSLNSIGRWSDRLAISGRINNWQIRSYVDLDIAPELSLNQWNTNFNTALTDRANYQLELGYQPNGSSDFTVRNSISYLFDYGALRLELDNRSNGDWLAQMKWNSAFLWDTEPDRWLVDRMSYINTGSVKIIAFQDDNANGLFDDIELPISGLKFTGHSQSNKQTDLNGELLITQLQTNRQQKLVLNENSLKDPFLLPAAHIISVNPHPGHIQPILFPVMYTAELEGEVVFDDKDNSPASGVFVELRAKSSDISNSTRVEYDGIFILDQMLPGEYELFINDIFIQTVKLTPGDFIQLPKFTIERQTNS</sequence>
<dbReference type="Proteomes" id="UP000887104">
    <property type="component" value="Unassembled WGS sequence"/>
</dbReference>
<evidence type="ECO:0000313" key="2">
    <source>
        <dbReference type="Proteomes" id="UP000887104"/>
    </source>
</evidence>
<organism evidence="1 2">
    <name type="scientific">Shewanella sairae</name>
    <dbReference type="NCBI Taxonomy" id="190310"/>
    <lineage>
        <taxon>Bacteria</taxon>
        <taxon>Pseudomonadati</taxon>
        <taxon>Pseudomonadota</taxon>
        <taxon>Gammaproteobacteria</taxon>
        <taxon>Alteromonadales</taxon>
        <taxon>Shewanellaceae</taxon>
        <taxon>Shewanella</taxon>
    </lineage>
</organism>
<gene>
    <name evidence="1" type="ORF">TUM4438_38710</name>
</gene>
<accession>A0ABQ4PPW0</accession>
<proteinExistence type="predicted"/>
<reference evidence="1" key="1">
    <citation type="submission" date="2021-05" db="EMBL/GenBank/DDBJ databases">
        <title>Molecular characterization for Shewanella algae harboring chromosomal blaOXA-55-like strains isolated from clinical and environment sample.</title>
        <authorList>
            <person name="Ohama Y."/>
            <person name="Aoki K."/>
            <person name="Harada S."/>
            <person name="Moriya K."/>
            <person name="Ishii Y."/>
            <person name="Tateda K."/>
        </authorList>
    </citation>
    <scope>NUCLEOTIDE SEQUENCE</scope>
    <source>
        <strain evidence="1">JCM 11563</strain>
    </source>
</reference>
<dbReference type="SUPFAM" id="SSF49478">
    <property type="entry name" value="Cna protein B-type domain"/>
    <property type="match status" value="1"/>
</dbReference>
<name>A0ABQ4PPW0_9GAMM</name>
<keyword evidence="2" id="KW-1185">Reference proteome</keyword>
<dbReference type="EMBL" id="BPEY01000100">
    <property type="protein sequence ID" value="GIU50930.1"/>
    <property type="molecule type" value="Genomic_DNA"/>
</dbReference>
<evidence type="ECO:0000313" key="1">
    <source>
        <dbReference type="EMBL" id="GIU50930.1"/>
    </source>
</evidence>
<protein>
    <recommendedName>
        <fullName evidence="3">Carboxypeptidase regulatory-like domain-containing protein</fullName>
    </recommendedName>
</protein>